<organism evidence="1">
    <name type="scientific">Staphylothermus marinus</name>
    <dbReference type="NCBI Taxonomy" id="2280"/>
    <lineage>
        <taxon>Archaea</taxon>
        <taxon>Thermoproteota</taxon>
        <taxon>Thermoprotei</taxon>
        <taxon>Desulfurococcales</taxon>
        <taxon>Desulfurococcaceae</taxon>
        <taxon>Staphylothermus</taxon>
    </lineage>
</organism>
<dbReference type="Gene3D" id="3.30.720.90">
    <property type="match status" value="1"/>
</dbReference>
<sequence length="68" mass="8090">MPVEVFDRELFKKIAERAVECRVYRDEKNGLAKVKARTRRKLVTIKIPLNELDSFLRELKCENIVEIK</sequence>
<evidence type="ECO:0000313" key="2">
    <source>
        <dbReference type="EMBL" id="HGU64642.1"/>
    </source>
</evidence>
<accession>A0A7C4H8N7</accession>
<dbReference type="EMBL" id="DTAN01000011">
    <property type="protein sequence ID" value="HGU64642.1"/>
    <property type="molecule type" value="Genomic_DNA"/>
</dbReference>
<comment type="caution">
    <text evidence="1">The sequence shown here is derived from an EMBL/GenBank/DDBJ whole genome shotgun (WGS) entry which is preliminary data.</text>
</comment>
<protein>
    <submittedName>
        <fullName evidence="1">5'-nucleotidase</fullName>
    </submittedName>
</protein>
<evidence type="ECO:0000313" key="1">
    <source>
        <dbReference type="EMBL" id="HGM58226.1"/>
    </source>
</evidence>
<gene>
    <name evidence="2" type="ORF">ENT92_00270</name>
    <name evidence="1" type="ORF">ENU14_01365</name>
</gene>
<dbReference type="AlphaFoldDB" id="A0A7C4H8N7"/>
<proteinExistence type="predicted"/>
<dbReference type="InterPro" id="IPR038464">
    <property type="entry name" value="Ribosomal_eL38_sf"/>
</dbReference>
<name>A0A7C4H8N7_STAMA</name>
<dbReference type="EMBL" id="DTBJ01000013">
    <property type="protein sequence ID" value="HGM58226.1"/>
    <property type="molecule type" value="Genomic_DNA"/>
</dbReference>
<reference evidence="1" key="1">
    <citation type="journal article" date="2020" name="mSystems">
        <title>Genome- and Community-Level Interaction Insights into Carbon Utilization and Element Cycling Functions of Hydrothermarchaeota in Hydrothermal Sediment.</title>
        <authorList>
            <person name="Zhou Z."/>
            <person name="Liu Y."/>
            <person name="Xu W."/>
            <person name="Pan J."/>
            <person name="Luo Z.H."/>
            <person name="Li M."/>
        </authorList>
    </citation>
    <scope>NUCLEOTIDE SEQUENCE [LARGE SCALE GENOMIC DNA]</scope>
    <source>
        <strain evidence="2">SpSt-622</strain>
        <strain evidence="1">SpSt-642</strain>
    </source>
</reference>